<evidence type="ECO:0000313" key="7">
    <source>
        <dbReference type="EMBL" id="CAF0948758.1"/>
    </source>
</evidence>
<feature type="region of interest" description="Disordered" evidence="6">
    <location>
        <begin position="406"/>
        <end position="426"/>
    </location>
</feature>
<evidence type="ECO:0000256" key="1">
    <source>
        <dbReference type="ARBA" id="ARBA00004138"/>
    </source>
</evidence>
<dbReference type="Proteomes" id="UP000663870">
    <property type="component" value="Unassembled WGS sequence"/>
</dbReference>
<feature type="compositionally biased region" description="Basic and acidic residues" evidence="6">
    <location>
        <begin position="163"/>
        <end position="182"/>
    </location>
</feature>
<organism evidence="7 8">
    <name type="scientific">Rotaria sordida</name>
    <dbReference type="NCBI Taxonomy" id="392033"/>
    <lineage>
        <taxon>Eukaryota</taxon>
        <taxon>Metazoa</taxon>
        <taxon>Spiralia</taxon>
        <taxon>Gnathifera</taxon>
        <taxon>Rotifera</taxon>
        <taxon>Eurotatoria</taxon>
        <taxon>Bdelloidea</taxon>
        <taxon>Philodinida</taxon>
        <taxon>Philodinidae</taxon>
        <taxon>Rotaria</taxon>
    </lineage>
</organism>
<evidence type="ECO:0000256" key="4">
    <source>
        <dbReference type="ARBA" id="ARBA00023273"/>
    </source>
</evidence>
<dbReference type="GO" id="GO:1905515">
    <property type="term" value="P:non-motile cilium assembly"/>
    <property type="evidence" value="ECO:0007669"/>
    <property type="project" value="TreeGrafter"/>
</dbReference>
<keyword evidence="5" id="KW-0175">Coiled coil</keyword>
<evidence type="ECO:0000256" key="2">
    <source>
        <dbReference type="ARBA" id="ARBA00009415"/>
    </source>
</evidence>
<evidence type="ECO:0000256" key="3">
    <source>
        <dbReference type="ARBA" id="ARBA00023069"/>
    </source>
</evidence>
<reference evidence="7" key="1">
    <citation type="submission" date="2021-02" db="EMBL/GenBank/DDBJ databases">
        <authorList>
            <person name="Nowell W R."/>
        </authorList>
    </citation>
    <scope>NUCLEOTIDE SEQUENCE</scope>
</reference>
<dbReference type="InterPro" id="IPR019530">
    <property type="entry name" value="Intra-flagellar_transport_57"/>
</dbReference>
<name>A0A814D2Y2_9BILA</name>
<dbReference type="Pfam" id="PF10498">
    <property type="entry name" value="IFT57"/>
    <property type="match status" value="1"/>
</dbReference>
<protein>
    <recommendedName>
        <fullName evidence="9">Intraflagellar transport protein 57 homolog</fullName>
    </recommendedName>
</protein>
<dbReference type="GO" id="GO:0005815">
    <property type="term" value="C:microtubule organizing center"/>
    <property type="evidence" value="ECO:0007669"/>
    <property type="project" value="TreeGrafter"/>
</dbReference>
<keyword evidence="8" id="KW-1185">Reference proteome</keyword>
<dbReference type="GO" id="GO:0005929">
    <property type="term" value="C:cilium"/>
    <property type="evidence" value="ECO:0007669"/>
    <property type="project" value="UniProtKB-SubCell"/>
</dbReference>
<proteinExistence type="inferred from homology"/>
<evidence type="ECO:0000256" key="6">
    <source>
        <dbReference type="SAM" id="MobiDB-lite"/>
    </source>
</evidence>
<gene>
    <name evidence="7" type="ORF">JXQ802_LOCUS11565</name>
</gene>
<feature type="region of interest" description="Disordered" evidence="6">
    <location>
        <begin position="151"/>
        <end position="182"/>
    </location>
</feature>
<keyword evidence="4" id="KW-0966">Cell projection</keyword>
<feature type="compositionally biased region" description="Basic and acidic residues" evidence="6">
    <location>
        <begin position="406"/>
        <end position="417"/>
    </location>
</feature>
<dbReference type="PANTHER" id="PTHR16011:SF0">
    <property type="entry name" value="INTRAFLAGELLAR TRANSPORT PROTEIN 57 HOMOLOG"/>
    <property type="match status" value="1"/>
</dbReference>
<dbReference type="GO" id="GO:0042073">
    <property type="term" value="P:intraciliary transport"/>
    <property type="evidence" value="ECO:0007669"/>
    <property type="project" value="TreeGrafter"/>
</dbReference>
<accession>A0A814D2Y2</accession>
<evidence type="ECO:0000256" key="5">
    <source>
        <dbReference type="SAM" id="Coils"/>
    </source>
</evidence>
<comment type="similarity">
    <text evidence="2">Belongs to the IFT57 family.</text>
</comment>
<dbReference type="PANTHER" id="PTHR16011">
    <property type="entry name" value="IFT57/HIPPI"/>
    <property type="match status" value="1"/>
</dbReference>
<sequence length="426" mass="48383">MTDDTVKSTAGTDVPDVSPGAGFQVFVDMANLHNKLKLLNYDDEYVLKWRMKPLSRIHFAVSTNPGDQLHAFIALSAWLFQKGGVKFDKPSEDDDQSVLLQNIIAQFKKLGHDISVSASKLRSGSGEPVVYILNRLADDALKRSGFTWRLPEKPDELPDADDSGPKDDDNEIDVNKIDEEMFNRDTDADEYEEDEAVLNMEALTKLGLKTSSVGAAAISEPEIRPELIMESTTDATEWKLEVERILPQLKVTFKAENKDWRARQEQRLTYKSQIANSLKDAEQMLTRFHTDIAKSLEKITTREQYINSQLNDHVHEFHQQQDLLAQAKQHYRHCSSGITEKSQQLAQITAELSQIKEEMEETGQNVTDGGPLVKIKKAIEELSRDIIRVDVRIAVLEHTLMQSKVREKEEANDEKADYLLNEPDFD</sequence>
<evidence type="ECO:0008006" key="9">
    <source>
        <dbReference type="Google" id="ProtNLM"/>
    </source>
</evidence>
<keyword evidence="3" id="KW-0969">Cilium</keyword>
<comment type="caution">
    <text evidence="7">The sequence shown here is derived from an EMBL/GenBank/DDBJ whole genome shotgun (WGS) entry which is preliminary data.</text>
</comment>
<feature type="coiled-coil region" evidence="5">
    <location>
        <begin position="338"/>
        <end position="365"/>
    </location>
</feature>
<dbReference type="EMBL" id="CAJNOL010000230">
    <property type="protein sequence ID" value="CAF0948758.1"/>
    <property type="molecule type" value="Genomic_DNA"/>
</dbReference>
<dbReference type="GO" id="GO:0005794">
    <property type="term" value="C:Golgi apparatus"/>
    <property type="evidence" value="ECO:0007669"/>
    <property type="project" value="TreeGrafter"/>
</dbReference>
<evidence type="ECO:0000313" key="8">
    <source>
        <dbReference type="Proteomes" id="UP000663870"/>
    </source>
</evidence>
<dbReference type="GO" id="GO:0030992">
    <property type="term" value="C:intraciliary transport particle B"/>
    <property type="evidence" value="ECO:0007669"/>
    <property type="project" value="TreeGrafter"/>
</dbReference>
<comment type="subcellular location">
    <subcellularLocation>
        <location evidence="1">Cell projection</location>
        <location evidence="1">Cilium</location>
    </subcellularLocation>
</comment>
<dbReference type="AlphaFoldDB" id="A0A814D2Y2"/>